<keyword evidence="1" id="KW-0472">Membrane</keyword>
<dbReference type="KEGG" id="mgk:FSB76_10075"/>
<accession>A0A5B8VY54</accession>
<dbReference type="EMBL" id="CP042437">
    <property type="protein sequence ID" value="QEC76273.1"/>
    <property type="molecule type" value="Genomic_DNA"/>
</dbReference>
<evidence type="ECO:0000313" key="5">
    <source>
        <dbReference type="Proteomes" id="UP000321362"/>
    </source>
</evidence>
<dbReference type="Gene3D" id="3.55.50.30">
    <property type="match status" value="1"/>
</dbReference>
<dbReference type="PANTHER" id="PTHR30273">
    <property type="entry name" value="PERIPLASMIC SIGNAL SENSOR AND SIGMA FACTOR ACTIVATOR FECR-RELATED"/>
    <property type="match status" value="1"/>
</dbReference>
<keyword evidence="5" id="KW-1185">Reference proteome</keyword>
<dbReference type="AlphaFoldDB" id="A0A5B8VY54"/>
<dbReference type="Pfam" id="PF16344">
    <property type="entry name" value="FecR_C"/>
    <property type="match status" value="1"/>
</dbReference>
<evidence type="ECO:0000259" key="3">
    <source>
        <dbReference type="Pfam" id="PF16344"/>
    </source>
</evidence>
<dbReference type="PANTHER" id="PTHR30273:SF2">
    <property type="entry name" value="PROTEIN FECR"/>
    <property type="match status" value="1"/>
</dbReference>
<evidence type="ECO:0000313" key="4">
    <source>
        <dbReference type="EMBL" id="QEC76273.1"/>
    </source>
</evidence>
<dbReference type="Proteomes" id="UP000321362">
    <property type="component" value="Chromosome"/>
</dbReference>
<evidence type="ECO:0000256" key="1">
    <source>
        <dbReference type="SAM" id="Phobius"/>
    </source>
</evidence>
<gene>
    <name evidence="4" type="ORF">FSB76_10075</name>
</gene>
<feature type="domain" description="Protein FecR C-terminal" evidence="3">
    <location>
        <begin position="338"/>
        <end position="404"/>
    </location>
</feature>
<dbReference type="InterPro" id="IPR032508">
    <property type="entry name" value="FecR_C"/>
</dbReference>
<evidence type="ECO:0000259" key="2">
    <source>
        <dbReference type="Pfam" id="PF04773"/>
    </source>
</evidence>
<dbReference type="InterPro" id="IPR012373">
    <property type="entry name" value="Ferrdict_sens_TM"/>
</dbReference>
<sequence length="406" mass="45332">MSQGGTFSANKMNQEKFKALFEQYLNDSILPGGLSELREAIQDERYRELLDDLLKNAFNEPAFAEADDEARQSVLNAISSRINQQDDTELRDADKRRLIPYRWLTGVAALLFLAIGAGWFFLRNNDKGHKENTYAHNIKPGINKATLTLANGKKLVLTDSLQGQLASEAGVKISKTKQGQIVYTIAPGEDSNHQALQYNTLTTKESEQFQVILPDGSHVWLDAASSLKYPVAFSGNERKVELTGQGYFEVSHNAAMPFIVKTPKTEVQVLGTHFNVSAYNDDQDTRTTLLEGAVRIKSKQAAAVLKPGEQAILNDKGQLTVNKDIDAEMEIAWKNGLFDFKKAGIEQIMVKASRWYDIKVKYEGKIPKTKLTGRMSRNVDIAELLGILEFEGIKFRVEGKNITVID</sequence>
<organism evidence="4 5">
    <name type="scientific">Mucilaginibacter ginsenosidivorax</name>
    <dbReference type="NCBI Taxonomy" id="862126"/>
    <lineage>
        <taxon>Bacteria</taxon>
        <taxon>Pseudomonadati</taxon>
        <taxon>Bacteroidota</taxon>
        <taxon>Sphingobacteriia</taxon>
        <taxon>Sphingobacteriales</taxon>
        <taxon>Sphingobacteriaceae</taxon>
        <taxon>Mucilaginibacter</taxon>
    </lineage>
</organism>
<dbReference type="FunFam" id="2.60.120.1440:FF:000001">
    <property type="entry name" value="Putative anti-sigma factor"/>
    <property type="match status" value="1"/>
</dbReference>
<feature type="domain" description="FecR protein" evidence="2">
    <location>
        <begin position="200"/>
        <end position="295"/>
    </location>
</feature>
<keyword evidence="1" id="KW-0812">Transmembrane</keyword>
<keyword evidence="1" id="KW-1133">Transmembrane helix</keyword>
<dbReference type="Pfam" id="PF04773">
    <property type="entry name" value="FecR"/>
    <property type="match status" value="1"/>
</dbReference>
<protein>
    <submittedName>
        <fullName evidence="4">DUF4974 domain-containing protein</fullName>
    </submittedName>
</protein>
<feature type="transmembrane region" description="Helical" evidence="1">
    <location>
        <begin position="101"/>
        <end position="122"/>
    </location>
</feature>
<dbReference type="InterPro" id="IPR006860">
    <property type="entry name" value="FecR"/>
</dbReference>
<name>A0A5B8VY54_9SPHI</name>
<dbReference type="Gene3D" id="2.60.120.1440">
    <property type="match status" value="1"/>
</dbReference>
<dbReference type="GO" id="GO:0016989">
    <property type="term" value="F:sigma factor antagonist activity"/>
    <property type="evidence" value="ECO:0007669"/>
    <property type="project" value="TreeGrafter"/>
</dbReference>
<reference evidence="4 5" key="1">
    <citation type="journal article" date="2013" name="J. Microbiol.">
        <title>Mucilaginibacter ginsenosidivorax sp. nov., with ginsenoside converting activity isolated from sediment.</title>
        <authorList>
            <person name="Kim J.K."/>
            <person name="Choi T.E."/>
            <person name="Liu Q.M."/>
            <person name="Park H.Y."/>
            <person name="Yi T.H."/>
            <person name="Yoon M.H."/>
            <person name="Kim S.C."/>
            <person name="Im W.T."/>
        </authorList>
    </citation>
    <scope>NUCLEOTIDE SEQUENCE [LARGE SCALE GENOMIC DNA]</scope>
    <source>
        <strain evidence="4 5">KHI28</strain>
    </source>
</reference>
<proteinExistence type="predicted"/>